<dbReference type="Gene3D" id="1.20.120.1510">
    <property type="match status" value="1"/>
</dbReference>
<reference evidence="10 11" key="1">
    <citation type="submission" date="2019-07" db="EMBL/GenBank/DDBJ databases">
        <title>Tepidimonas aquatica CLN-1 draft genome.</title>
        <authorList>
            <person name="Da Costa M.S."/>
            <person name="Froufe H.J.C."/>
            <person name="Egas C."/>
            <person name="Albuquerque L."/>
        </authorList>
    </citation>
    <scope>NUCLEOTIDE SEQUENCE [LARGE SCALE GENOMIC DNA]</scope>
    <source>
        <strain evidence="10 11">CLN-1</strain>
    </source>
</reference>
<organism evidence="10 11">
    <name type="scientific">Tepidimonas aquatica</name>
    <dbReference type="NCBI Taxonomy" id="247482"/>
    <lineage>
        <taxon>Bacteria</taxon>
        <taxon>Pseudomonadati</taxon>
        <taxon>Pseudomonadota</taxon>
        <taxon>Betaproteobacteria</taxon>
        <taxon>Burkholderiales</taxon>
        <taxon>Tepidimonas</taxon>
    </lineage>
</organism>
<dbReference type="HAMAP" id="MF_00802">
    <property type="entry name" value="GlnE"/>
    <property type="match status" value="1"/>
</dbReference>
<accession>A0A554WQG2</accession>
<evidence type="ECO:0000256" key="4">
    <source>
        <dbReference type="ARBA" id="ARBA00022840"/>
    </source>
</evidence>
<comment type="function">
    <text evidence="7">Involved in the regulation of glutamine synthetase GlnA, a key enzyme in the process to assimilate ammonia. When cellular nitrogen levels are high, the C-terminal adenylyl transferase (AT) inactivates GlnA by covalent transfer of an adenylyl group from ATP to specific tyrosine residue of GlnA, thus reducing its activity. Conversely, when nitrogen levels are low, the N-terminal adenylyl removase (AR) activates GlnA by removing the adenylyl group by phosphorolysis, increasing its activity. The regulatory region of GlnE binds the signal transduction protein PII (GlnB) which indicates the nitrogen status of the cell.</text>
</comment>
<feature type="region of interest" description="Adenylyl transferase" evidence="7">
    <location>
        <begin position="454"/>
        <end position="931"/>
    </location>
</feature>
<keyword evidence="11" id="KW-1185">Reference proteome</keyword>
<feature type="domain" description="Glutamate-ammonia ligase adenylyltransferase repeated" evidence="8">
    <location>
        <begin position="68"/>
        <end position="266"/>
    </location>
</feature>
<gene>
    <name evidence="7 10" type="primary">glnE</name>
    <name evidence="10" type="ORF">Taqua_00978</name>
</gene>
<dbReference type="CDD" id="cd05401">
    <property type="entry name" value="NT_GlnE_GlnD_like"/>
    <property type="match status" value="2"/>
</dbReference>
<keyword evidence="3 7" id="KW-0547">Nucleotide-binding</keyword>
<dbReference type="SUPFAM" id="SSF81593">
    <property type="entry name" value="Nucleotidyltransferase substrate binding subunit/domain"/>
    <property type="match status" value="2"/>
</dbReference>
<evidence type="ECO:0000259" key="8">
    <source>
        <dbReference type="Pfam" id="PF03710"/>
    </source>
</evidence>
<dbReference type="PANTHER" id="PTHR30621">
    <property type="entry name" value="GLUTAMINE SYNTHETASE ADENYLYLTRANSFERASE"/>
    <property type="match status" value="1"/>
</dbReference>
<dbReference type="SUPFAM" id="SSF81301">
    <property type="entry name" value="Nucleotidyltransferase"/>
    <property type="match status" value="2"/>
</dbReference>
<dbReference type="Pfam" id="PF03710">
    <property type="entry name" value="GlnE"/>
    <property type="match status" value="2"/>
</dbReference>
<comment type="caution">
    <text evidence="10">The sequence shown here is derived from an EMBL/GenBank/DDBJ whole genome shotgun (WGS) entry which is preliminary data.</text>
</comment>
<evidence type="ECO:0000256" key="2">
    <source>
        <dbReference type="ARBA" id="ARBA00022695"/>
    </source>
</evidence>
<feature type="domain" description="PII-uridylyltransferase/Glutamine-synthetase adenylyltransferase" evidence="9">
    <location>
        <begin position="828"/>
        <end position="900"/>
    </location>
</feature>
<dbReference type="InterPro" id="IPR005190">
    <property type="entry name" value="GlnE_rpt_dom"/>
</dbReference>
<comment type="cofactor">
    <cofactor evidence="7">
        <name>Mg(2+)</name>
        <dbReference type="ChEBI" id="CHEBI:18420"/>
    </cofactor>
</comment>
<keyword evidence="4 7" id="KW-0067">ATP-binding</keyword>
<dbReference type="GO" id="GO:0000287">
    <property type="term" value="F:magnesium ion binding"/>
    <property type="evidence" value="ECO:0007669"/>
    <property type="project" value="UniProtKB-UniRule"/>
</dbReference>
<dbReference type="GO" id="GO:0005829">
    <property type="term" value="C:cytosol"/>
    <property type="evidence" value="ECO:0007669"/>
    <property type="project" value="TreeGrafter"/>
</dbReference>
<evidence type="ECO:0000259" key="9">
    <source>
        <dbReference type="Pfam" id="PF08335"/>
    </source>
</evidence>
<dbReference type="PANTHER" id="PTHR30621:SF0">
    <property type="entry name" value="BIFUNCTIONAL GLUTAMINE SYNTHETASE ADENYLYLTRANSFERASE_ADENYLYL-REMOVING ENZYME"/>
    <property type="match status" value="1"/>
</dbReference>
<dbReference type="Gene3D" id="3.30.460.10">
    <property type="entry name" value="Beta Polymerase, domain 2"/>
    <property type="match status" value="2"/>
</dbReference>
<keyword evidence="6 7" id="KW-0511">Multifunctional enzyme</keyword>
<protein>
    <recommendedName>
        <fullName evidence="7">Bifunctional glutamine synthetase adenylyltransferase/adenylyl-removing enzyme</fullName>
    </recommendedName>
    <alternativeName>
        <fullName evidence="7">ATP:glutamine synthetase adenylyltransferase</fullName>
    </alternativeName>
    <alternativeName>
        <fullName evidence="7">ATase</fullName>
    </alternativeName>
    <domain>
        <recommendedName>
            <fullName evidence="7">Glutamine synthetase adenylyl-L-tyrosine phosphorylase</fullName>
            <ecNumber evidence="7">2.7.7.89</ecNumber>
        </recommendedName>
        <alternativeName>
            <fullName evidence="7">Adenylyl removase</fullName>
            <shortName evidence="7">AR</shortName>
            <shortName evidence="7">AT-N</shortName>
        </alternativeName>
    </domain>
    <domain>
        <recommendedName>
            <fullName evidence="7">Glutamine synthetase adenylyl transferase</fullName>
            <ecNumber evidence="7">2.7.7.42</ecNumber>
        </recommendedName>
        <alternativeName>
            <fullName evidence="7">Adenylyl transferase</fullName>
            <shortName evidence="7">AT</shortName>
            <shortName evidence="7">AT-C</shortName>
        </alternativeName>
    </domain>
</protein>
<comment type="catalytic activity">
    <reaction evidence="7">
        <text>[glutamine synthetase]-L-tyrosine + ATP = [glutamine synthetase]-O(4)-(5'-adenylyl)-L-tyrosine + diphosphate</text>
        <dbReference type="Rhea" id="RHEA:18589"/>
        <dbReference type="Rhea" id="RHEA-COMP:10660"/>
        <dbReference type="Rhea" id="RHEA-COMP:10661"/>
        <dbReference type="ChEBI" id="CHEBI:30616"/>
        <dbReference type="ChEBI" id="CHEBI:33019"/>
        <dbReference type="ChEBI" id="CHEBI:46858"/>
        <dbReference type="ChEBI" id="CHEBI:83624"/>
        <dbReference type="EC" id="2.7.7.42"/>
    </reaction>
</comment>
<keyword evidence="1 7" id="KW-0808">Transferase</keyword>
<dbReference type="InterPro" id="IPR023057">
    <property type="entry name" value="GlnE"/>
</dbReference>
<dbReference type="GO" id="GO:0047388">
    <property type="term" value="F:[glutamine synthetase]-adenylyl-L-tyrosine phosphorylase activity"/>
    <property type="evidence" value="ECO:0007669"/>
    <property type="project" value="UniProtKB-EC"/>
</dbReference>
<evidence type="ECO:0000256" key="3">
    <source>
        <dbReference type="ARBA" id="ARBA00022741"/>
    </source>
</evidence>
<dbReference type="EMBL" id="VJNA01000009">
    <property type="protein sequence ID" value="TSE25805.1"/>
    <property type="molecule type" value="Genomic_DNA"/>
</dbReference>
<dbReference type="NCBIfam" id="NF008292">
    <property type="entry name" value="PRK11072.1"/>
    <property type="match status" value="1"/>
</dbReference>
<dbReference type="Pfam" id="PF08335">
    <property type="entry name" value="GlnD_UR_UTase"/>
    <property type="match status" value="2"/>
</dbReference>
<evidence type="ECO:0000256" key="6">
    <source>
        <dbReference type="ARBA" id="ARBA00023268"/>
    </source>
</evidence>
<sequence length="931" mass="103839">MVQGWGHENIMIATAHTGSAASAEHSRFVQRVRRRYAPELALLPPGAPGPDALRATWDALRAQGYEPAAALRVLRHLTLERLAVLDCEHGAALADITRAVTALAEFVLDQAATLARAELDAVHGPPYVDGPAPGPNAPAANARGQRPCAWWIVGMGKLGARELNVSSDIDLIYVYEADGETAGDAQGRQRITNHEYFAKLVKRMQALISDVTEHGQAFRVDLALRPNGNSGPPAVPLGALEDYFQAHGREWERFAWLKSRVVAPAAAARRDGTGQWLRPVVLPFVFRRYLDYAVFDALRRLHRQIRDHATRRAAGHPERAWDVKLSRGGIREIEFIVQLLQVVRGGQFPELRTRPTLQALQRVARAGLMPADQAQRLADAYTFLRRVEHRIQYLDDQQTHVLPTRDDDLAWIAVTMGYADTPAFLRALDAHREVVAQEFDTLLGGERGGCNGKGCNGHTRSTPDDLAALLPQCPPALAERLAPWVEHPRVLALRDEARTRLVRLLERTVAWIDAGRVNETAAIRLVDWIEPLLRREAYLALLQERPAVHERMLRVLGAARWPARYLLRHPGVIDELASVELYATRFDRAAFVADLEQRRWALHKTGEDDDEALLDLLRRAHHAEVFRTLARDVEGLLTVEQVADDLSALADAVLDVTGRWCWQRLRDRHRDEPRHAIIGYGKLGGKELGYGSDLDIVFVYDDDERAPEIYAAFVRKLINWLTVKTGQGDLFEIDTALRPNGNSGLLVTSFDAYANYQQNRGSNTAWTWEHQAMTRARFVVGADDLRARFDAVRQAVITAPRDHAALAGEIRAMRQRLYDAHPVRPGYFDLKHSPGGMIDIEFAVQYLVLAHSAAHPALRDNAGNIALLQRAEAAGLLPPGMGHAAADAYRQLRQWQHRARLDEAPTQIDPAQAEPWASAARALWAHVLGPS</sequence>
<dbReference type="GO" id="GO:0008882">
    <property type="term" value="F:[glutamate-ammonia-ligase] adenylyltransferase activity"/>
    <property type="evidence" value="ECO:0007669"/>
    <property type="project" value="UniProtKB-UniRule"/>
</dbReference>
<evidence type="ECO:0000313" key="10">
    <source>
        <dbReference type="EMBL" id="TSE25805.1"/>
    </source>
</evidence>
<evidence type="ECO:0000256" key="7">
    <source>
        <dbReference type="HAMAP-Rule" id="MF_00802"/>
    </source>
</evidence>
<evidence type="ECO:0000313" key="11">
    <source>
        <dbReference type="Proteomes" id="UP000318554"/>
    </source>
</evidence>
<dbReference type="GO" id="GO:0005524">
    <property type="term" value="F:ATP binding"/>
    <property type="evidence" value="ECO:0007669"/>
    <property type="project" value="UniProtKB-UniRule"/>
</dbReference>
<evidence type="ECO:0000256" key="1">
    <source>
        <dbReference type="ARBA" id="ARBA00022679"/>
    </source>
</evidence>
<feature type="region of interest" description="Adenylyl removase" evidence="7">
    <location>
        <begin position="1"/>
        <end position="447"/>
    </location>
</feature>
<dbReference type="InterPro" id="IPR013546">
    <property type="entry name" value="PII_UdlTrfase/GS_AdlTrfase"/>
</dbReference>
<feature type="domain" description="Glutamate-ammonia ligase adenylyltransferase repeated" evidence="8">
    <location>
        <begin position="550"/>
        <end position="791"/>
    </location>
</feature>
<dbReference type="InterPro" id="IPR043519">
    <property type="entry name" value="NT_sf"/>
</dbReference>
<dbReference type="AlphaFoldDB" id="A0A554WQG2"/>
<proteinExistence type="inferred from homology"/>
<dbReference type="GO" id="GO:0000820">
    <property type="term" value="P:regulation of glutamine family amino acid metabolic process"/>
    <property type="evidence" value="ECO:0007669"/>
    <property type="project" value="UniProtKB-UniRule"/>
</dbReference>
<keyword evidence="5 7" id="KW-0460">Magnesium</keyword>
<dbReference type="Gene3D" id="1.20.120.330">
    <property type="entry name" value="Nucleotidyltransferases domain 2"/>
    <property type="match status" value="2"/>
</dbReference>
<feature type="domain" description="PII-uridylyltransferase/Glutamine-synthetase adenylyltransferase" evidence="9">
    <location>
        <begin position="300"/>
        <end position="442"/>
    </location>
</feature>
<dbReference type="FunFam" id="1.20.120.330:FF:000005">
    <property type="entry name" value="Bifunctional glutamine synthetase adenylyltransferase/adenylyl-removing enzyme"/>
    <property type="match status" value="1"/>
</dbReference>
<comment type="catalytic activity">
    <reaction evidence="7">
        <text>[glutamine synthetase]-O(4)-(5'-adenylyl)-L-tyrosine + phosphate = [glutamine synthetase]-L-tyrosine + ADP</text>
        <dbReference type="Rhea" id="RHEA:43716"/>
        <dbReference type="Rhea" id="RHEA-COMP:10660"/>
        <dbReference type="Rhea" id="RHEA-COMP:10661"/>
        <dbReference type="ChEBI" id="CHEBI:43474"/>
        <dbReference type="ChEBI" id="CHEBI:46858"/>
        <dbReference type="ChEBI" id="CHEBI:83624"/>
        <dbReference type="ChEBI" id="CHEBI:456216"/>
        <dbReference type="EC" id="2.7.7.89"/>
    </reaction>
</comment>
<comment type="similarity">
    <text evidence="7">Belongs to the GlnE family.</text>
</comment>
<dbReference type="Proteomes" id="UP000318554">
    <property type="component" value="Unassembled WGS sequence"/>
</dbReference>
<evidence type="ECO:0000256" key="5">
    <source>
        <dbReference type="ARBA" id="ARBA00022842"/>
    </source>
</evidence>
<keyword evidence="2 7" id="KW-0548">Nucleotidyltransferase</keyword>
<dbReference type="EC" id="2.7.7.89" evidence="7"/>
<dbReference type="EC" id="2.7.7.42" evidence="7"/>
<name>A0A554WQG2_9BURK</name>